<evidence type="ECO:0000313" key="2">
    <source>
        <dbReference type="Proteomes" id="UP000800041"/>
    </source>
</evidence>
<dbReference type="Proteomes" id="UP000800041">
    <property type="component" value="Unassembled WGS sequence"/>
</dbReference>
<proteinExistence type="predicted"/>
<dbReference type="EMBL" id="ML977202">
    <property type="protein sequence ID" value="KAF1981278.1"/>
    <property type="molecule type" value="Genomic_DNA"/>
</dbReference>
<organism evidence="1 2">
    <name type="scientific">Aulographum hederae CBS 113979</name>
    <dbReference type="NCBI Taxonomy" id="1176131"/>
    <lineage>
        <taxon>Eukaryota</taxon>
        <taxon>Fungi</taxon>
        <taxon>Dikarya</taxon>
        <taxon>Ascomycota</taxon>
        <taxon>Pezizomycotina</taxon>
        <taxon>Dothideomycetes</taxon>
        <taxon>Pleosporomycetidae</taxon>
        <taxon>Aulographales</taxon>
        <taxon>Aulographaceae</taxon>
    </lineage>
</organism>
<protein>
    <submittedName>
        <fullName evidence="1">Uncharacterized protein</fullName>
    </submittedName>
</protein>
<reference evidence="1" key="1">
    <citation type="journal article" date="2020" name="Stud. Mycol.">
        <title>101 Dothideomycetes genomes: a test case for predicting lifestyles and emergence of pathogens.</title>
        <authorList>
            <person name="Haridas S."/>
            <person name="Albert R."/>
            <person name="Binder M."/>
            <person name="Bloem J."/>
            <person name="Labutti K."/>
            <person name="Salamov A."/>
            <person name="Andreopoulos B."/>
            <person name="Baker S."/>
            <person name="Barry K."/>
            <person name="Bills G."/>
            <person name="Bluhm B."/>
            <person name="Cannon C."/>
            <person name="Castanera R."/>
            <person name="Culley D."/>
            <person name="Daum C."/>
            <person name="Ezra D."/>
            <person name="Gonzalez J."/>
            <person name="Henrissat B."/>
            <person name="Kuo A."/>
            <person name="Liang C."/>
            <person name="Lipzen A."/>
            <person name="Lutzoni F."/>
            <person name="Magnuson J."/>
            <person name="Mondo S."/>
            <person name="Nolan M."/>
            <person name="Ohm R."/>
            <person name="Pangilinan J."/>
            <person name="Park H.-J."/>
            <person name="Ramirez L."/>
            <person name="Alfaro M."/>
            <person name="Sun H."/>
            <person name="Tritt A."/>
            <person name="Yoshinaga Y."/>
            <person name="Zwiers L.-H."/>
            <person name="Turgeon B."/>
            <person name="Goodwin S."/>
            <person name="Spatafora J."/>
            <person name="Crous P."/>
            <person name="Grigoriev I."/>
        </authorList>
    </citation>
    <scope>NUCLEOTIDE SEQUENCE</scope>
    <source>
        <strain evidence="1">CBS 113979</strain>
    </source>
</reference>
<keyword evidence="2" id="KW-1185">Reference proteome</keyword>
<evidence type="ECO:0000313" key="1">
    <source>
        <dbReference type="EMBL" id="KAF1981278.1"/>
    </source>
</evidence>
<accession>A0A6G1GKN5</accession>
<dbReference type="AlphaFoldDB" id="A0A6G1GKN5"/>
<sequence>MTLNNRSPQLLEDILNDEKINAYVDGLEPDEPLVPEYRLLSTGEVMPKLVKVKVSSNALKLRIGPVEYEEGIIAFATAKIHPATGRMIISKMPIADDYDPQDPESRQPINPLVAVDLVHALAQRHLELEKRVAGIDYERSKRFKEAQQGRRRTIPYMGK</sequence>
<gene>
    <name evidence="1" type="ORF">K402DRAFT_408523</name>
</gene>
<name>A0A6G1GKN5_9PEZI</name>